<protein>
    <submittedName>
        <fullName evidence="1">Uncharacterized protein</fullName>
    </submittedName>
</protein>
<gene>
    <name evidence="1" type="primary">RvY_06322-1</name>
    <name evidence="1" type="synonym">RvY_06322.1</name>
    <name evidence="1" type="ORF">RvY_06322</name>
</gene>
<dbReference type="EMBL" id="BDGG01000002">
    <property type="protein sequence ID" value="GAU94579.1"/>
    <property type="molecule type" value="Genomic_DNA"/>
</dbReference>
<keyword evidence="2" id="KW-1185">Reference proteome</keyword>
<evidence type="ECO:0000313" key="1">
    <source>
        <dbReference type="EMBL" id="GAU94579.1"/>
    </source>
</evidence>
<name>A0A1D1UY68_RAMVA</name>
<dbReference type="AlphaFoldDB" id="A0A1D1UY68"/>
<reference evidence="1 2" key="1">
    <citation type="journal article" date="2016" name="Nat. Commun.">
        <title>Extremotolerant tardigrade genome and improved radiotolerance of human cultured cells by tardigrade-unique protein.</title>
        <authorList>
            <person name="Hashimoto T."/>
            <person name="Horikawa D.D."/>
            <person name="Saito Y."/>
            <person name="Kuwahara H."/>
            <person name="Kozuka-Hata H."/>
            <person name="Shin-I T."/>
            <person name="Minakuchi Y."/>
            <person name="Ohishi K."/>
            <person name="Motoyama A."/>
            <person name="Aizu T."/>
            <person name="Enomoto A."/>
            <person name="Kondo K."/>
            <person name="Tanaka S."/>
            <person name="Hara Y."/>
            <person name="Koshikawa S."/>
            <person name="Sagara H."/>
            <person name="Miura T."/>
            <person name="Yokobori S."/>
            <person name="Miyagawa K."/>
            <person name="Suzuki Y."/>
            <person name="Kubo T."/>
            <person name="Oyama M."/>
            <person name="Kohara Y."/>
            <person name="Fujiyama A."/>
            <person name="Arakawa K."/>
            <person name="Katayama T."/>
            <person name="Toyoda A."/>
            <person name="Kunieda T."/>
        </authorList>
    </citation>
    <scope>NUCLEOTIDE SEQUENCE [LARGE SCALE GENOMIC DNA]</scope>
    <source>
        <strain evidence="1 2">YOKOZUNA-1</strain>
    </source>
</reference>
<proteinExistence type="predicted"/>
<sequence>MIIRYGSGASRIWLAVAEGLERLRSVVDDAAQQSDSLKEQPGHHPLVHPIARRSSILLQQE</sequence>
<dbReference type="Proteomes" id="UP000186922">
    <property type="component" value="Unassembled WGS sequence"/>
</dbReference>
<evidence type="ECO:0000313" key="2">
    <source>
        <dbReference type="Proteomes" id="UP000186922"/>
    </source>
</evidence>
<organism evidence="1 2">
    <name type="scientific">Ramazzottius varieornatus</name>
    <name type="common">Water bear</name>
    <name type="synonym">Tardigrade</name>
    <dbReference type="NCBI Taxonomy" id="947166"/>
    <lineage>
        <taxon>Eukaryota</taxon>
        <taxon>Metazoa</taxon>
        <taxon>Ecdysozoa</taxon>
        <taxon>Tardigrada</taxon>
        <taxon>Eutardigrada</taxon>
        <taxon>Parachela</taxon>
        <taxon>Hypsibioidea</taxon>
        <taxon>Ramazzottiidae</taxon>
        <taxon>Ramazzottius</taxon>
    </lineage>
</organism>
<comment type="caution">
    <text evidence="1">The sequence shown here is derived from an EMBL/GenBank/DDBJ whole genome shotgun (WGS) entry which is preliminary data.</text>
</comment>
<accession>A0A1D1UY68</accession>